<keyword evidence="15" id="KW-1185">Reference proteome</keyword>
<protein>
    <submittedName>
        <fullName evidence="14">Hemolysin family protein</fullName>
    </submittedName>
</protein>
<gene>
    <name evidence="14" type="ORF">GCM10010468_68620</name>
</gene>
<dbReference type="InterPro" id="IPR036318">
    <property type="entry name" value="FAD-bd_PCMH-like_sf"/>
</dbReference>
<evidence type="ECO:0000256" key="4">
    <source>
        <dbReference type="ARBA" id="ARBA00022692"/>
    </source>
</evidence>
<feature type="domain" description="CBS" evidence="12">
    <location>
        <begin position="273"/>
        <end position="330"/>
    </location>
</feature>
<dbReference type="Gene3D" id="3.30.465.10">
    <property type="match status" value="1"/>
</dbReference>
<evidence type="ECO:0000259" key="13">
    <source>
        <dbReference type="PROSITE" id="PS51846"/>
    </source>
</evidence>
<dbReference type="InterPro" id="IPR046342">
    <property type="entry name" value="CBS_dom_sf"/>
</dbReference>
<evidence type="ECO:0000259" key="12">
    <source>
        <dbReference type="PROSITE" id="PS51371"/>
    </source>
</evidence>
<evidence type="ECO:0000313" key="14">
    <source>
        <dbReference type="EMBL" id="GAA3235071.1"/>
    </source>
</evidence>
<dbReference type="InterPro" id="IPR000644">
    <property type="entry name" value="CBS_dom"/>
</dbReference>
<dbReference type="SUPFAM" id="SSF56176">
    <property type="entry name" value="FAD-binding/transporter-associated domain-like"/>
    <property type="match status" value="1"/>
</dbReference>
<keyword evidence="4 10" id="KW-0812">Transmembrane</keyword>
<keyword evidence="6 10" id="KW-1133">Transmembrane helix</keyword>
<evidence type="ECO:0000256" key="5">
    <source>
        <dbReference type="ARBA" id="ARBA00022737"/>
    </source>
</evidence>
<organism evidence="14 15">
    <name type="scientific">Actinocorallia longicatena</name>
    <dbReference type="NCBI Taxonomy" id="111803"/>
    <lineage>
        <taxon>Bacteria</taxon>
        <taxon>Bacillati</taxon>
        <taxon>Actinomycetota</taxon>
        <taxon>Actinomycetes</taxon>
        <taxon>Streptosporangiales</taxon>
        <taxon>Thermomonosporaceae</taxon>
        <taxon>Actinocorallia</taxon>
    </lineage>
</organism>
<evidence type="ECO:0000256" key="11">
    <source>
        <dbReference type="SAM" id="Phobius"/>
    </source>
</evidence>
<keyword evidence="3" id="KW-1003">Cell membrane</keyword>
<keyword evidence="5" id="KW-0677">Repeat</keyword>
<feature type="domain" description="CNNM transmembrane" evidence="13">
    <location>
        <begin position="6"/>
        <end position="187"/>
    </location>
</feature>
<comment type="similarity">
    <text evidence="2">Belongs to the UPF0053 family.</text>
</comment>
<feature type="transmembrane region" description="Helical" evidence="11">
    <location>
        <begin position="12"/>
        <end position="34"/>
    </location>
</feature>
<dbReference type="SMART" id="SM01091">
    <property type="entry name" value="CorC_HlyC"/>
    <property type="match status" value="1"/>
</dbReference>
<proteinExistence type="inferred from homology"/>
<dbReference type="CDD" id="cd04590">
    <property type="entry name" value="CBS_pair_CorC_HlyC_assoc"/>
    <property type="match status" value="1"/>
</dbReference>
<feature type="transmembrane region" description="Helical" evidence="11">
    <location>
        <begin position="93"/>
        <end position="112"/>
    </location>
</feature>
<sequence length="427" mass="46327">MAGVALNTTQLWMIAIAVLLVVLAGLFACFETALARVSRIRVAELDSKSLNAVVADPARYVNLLLLLRTSCELSATVIVADLCIGWLDETWRAYTAAAVIMILVSYIAIGVAPRTLAIQHADKVALVGAAIIHPIARVLGPLPQLLILLGNALTPGKGFRDGPFANEAELRDLVDLAEQRKMIEPDEREMIHSVFELGDTLVREVMVPRTDIVLIERGKTLRQAMSLLLRSGFSRIPVIGENEDDVVGIAYMKDITRRIHESPGDSGEPVGTVMRPATYVPDSKPIDDLLREMQARQTHVAIVIDEYGGTAGLITIEDILEEIVGEIADEYDNEAPRVEQLPGGVLRVTARMPVEELAELTGTEIEAEDVETVGGLLAYALGRVAIAGSQAEVAGLRLTAESLAGRRNRIGTVLVERVDQDHFVPED</sequence>
<dbReference type="PROSITE" id="PS51371">
    <property type="entry name" value="CBS"/>
    <property type="match status" value="2"/>
</dbReference>
<evidence type="ECO:0000256" key="1">
    <source>
        <dbReference type="ARBA" id="ARBA00004651"/>
    </source>
</evidence>
<evidence type="ECO:0000256" key="9">
    <source>
        <dbReference type="PROSITE-ProRule" id="PRU00703"/>
    </source>
</evidence>
<dbReference type="SUPFAM" id="SSF54631">
    <property type="entry name" value="CBS-domain pair"/>
    <property type="match status" value="1"/>
</dbReference>
<comment type="subcellular location">
    <subcellularLocation>
        <location evidence="1">Cell membrane</location>
        <topology evidence="1">Multi-pass membrane protein</topology>
    </subcellularLocation>
</comment>
<name>A0ABP6QLF2_9ACTN</name>
<evidence type="ECO:0000256" key="3">
    <source>
        <dbReference type="ARBA" id="ARBA00022475"/>
    </source>
</evidence>
<evidence type="ECO:0000256" key="10">
    <source>
        <dbReference type="PROSITE-ProRule" id="PRU01193"/>
    </source>
</evidence>
<dbReference type="SMART" id="SM00116">
    <property type="entry name" value="CBS"/>
    <property type="match status" value="2"/>
</dbReference>
<comment type="caution">
    <text evidence="14">The sequence shown here is derived from an EMBL/GenBank/DDBJ whole genome shotgun (WGS) entry which is preliminary data.</text>
</comment>
<dbReference type="EMBL" id="BAAAUV010000027">
    <property type="protein sequence ID" value="GAA3235071.1"/>
    <property type="molecule type" value="Genomic_DNA"/>
</dbReference>
<dbReference type="InterPro" id="IPR016169">
    <property type="entry name" value="FAD-bd_PCMH_sub2"/>
</dbReference>
<dbReference type="PROSITE" id="PS51846">
    <property type="entry name" value="CNNM"/>
    <property type="match status" value="1"/>
</dbReference>
<evidence type="ECO:0000256" key="6">
    <source>
        <dbReference type="ARBA" id="ARBA00022989"/>
    </source>
</evidence>
<dbReference type="Proteomes" id="UP001501237">
    <property type="component" value="Unassembled WGS sequence"/>
</dbReference>
<keyword evidence="8 10" id="KW-0472">Membrane</keyword>
<evidence type="ECO:0000256" key="8">
    <source>
        <dbReference type="ARBA" id="ARBA00023136"/>
    </source>
</evidence>
<dbReference type="PANTHER" id="PTHR22777">
    <property type="entry name" value="HEMOLYSIN-RELATED"/>
    <property type="match status" value="1"/>
</dbReference>
<dbReference type="InterPro" id="IPR005170">
    <property type="entry name" value="Transptr-assoc_dom"/>
</dbReference>
<dbReference type="InterPro" id="IPR044751">
    <property type="entry name" value="Ion_transp-like_CBS"/>
</dbReference>
<evidence type="ECO:0000256" key="7">
    <source>
        <dbReference type="ARBA" id="ARBA00023122"/>
    </source>
</evidence>
<reference evidence="15" key="1">
    <citation type="journal article" date="2019" name="Int. J. Syst. Evol. Microbiol.">
        <title>The Global Catalogue of Microorganisms (GCM) 10K type strain sequencing project: providing services to taxonomists for standard genome sequencing and annotation.</title>
        <authorList>
            <consortium name="The Broad Institute Genomics Platform"/>
            <consortium name="The Broad Institute Genome Sequencing Center for Infectious Disease"/>
            <person name="Wu L."/>
            <person name="Ma J."/>
        </authorList>
    </citation>
    <scope>NUCLEOTIDE SEQUENCE [LARGE SCALE GENOMIC DNA]</scope>
    <source>
        <strain evidence="15">JCM 9377</strain>
    </source>
</reference>
<dbReference type="Pfam" id="PF01595">
    <property type="entry name" value="CNNM"/>
    <property type="match status" value="1"/>
</dbReference>
<feature type="domain" description="CBS" evidence="12">
    <location>
        <begin position="206"/>
        <end position="266"/>
    </location>
</feature>
<evidence type="ECO:0000256" key="2">
    <source>
        <dbReference type="ARBA" id="ARBA00006337"/>
    </source>
</evidence>
<dbReference type="Pfam" id="PF00571">
    <property type="entry name" value="CBS"/>
    <property type="match status" value="2"/>
</dbReference>
<keyword evidence="7 9" id="KW-0129">CBS domain</keyword>
<dbReference type="PANTHER" id="PTHR22777:SF32">
    <property type="entry name" value="UPF0053 INNER MEMBRANE PROTEIN YFJD"/>
    <property type="match status" value="1"/>
</dbReference>
<accession>A0ABP6QLF2</accession>
<evidence type="ECO:0000313" key="15">
    <source>
        <dbReference type="Proteomes" id="UP001501237"/>
    </source>
</evidence>
<dbReference type="Pfam" id="PF03471">
    <property type="entry name" value="CorC_HlyC"/>
    <property type="match status" value="1"/>
</dbReference>
<dbReference type="InterPro" id="IPR002550">
    <property type="entry name" value="CNNM"/>
</dbReference>
<dbReference type="Gene3D" id="3.10.580.10">
    <property type="entry name" value="CBS-domain"/>
    <property type="match status" value="1"/>
</dbReference>